<dbReference type="RefSeq" id="WP_156641974.1">
    <property type="nucleotide sequence ID" value="NZ_WOXT01000002.1"/>
</dbReference>
<name>A0A7C9M1X4_9GAMM</name>
<reference evidence="1 2" key="1">
    <citation type="submission" date="2019-12" db="EMBL/GenBank/DDBJ databases">
        <authorList>
            <person name="Xu J."/>
        </authorList>
    </citation>
    <scope>NUCLEOTIDE SEQUENCE [LARGE SCALE GENOMIC DNA]</scope>
    <source>
        <strain evidence="1 2">HX-5-24</strain>
    </source>
</reference>
<dbReference type="EMBL" id="WOXT01000002">
    <property type="protein sequence ID" value="MUV14688.1"/>
    <property type="molecule type" value="Genomic_DNA"/>
</dbReference>
<keyword evidence="2" id="KW-1185">Reference proteome</keyword>
<dbReference type="Proteomes" id="UP000479692">
    <property type="component" value="Unassembled WGS sequence"/>
</dbReference>
<gene>
    <name evidence="1" type="ORF">GN331_10780</name>
</gene>
<proteinExistence type="predicted"/>
<protein>
    <submittedName>
        <fullName evidence="1">Uncharacterized protein</fullName>
    </submittedName>
</protein>
<organism evidence="1 2">
    <name type="scientific">Noviluteimonas gilva</name>
    <dbReference type="NCBI Taxonomy" id="2682097"/>
    <lineage>
        <taxon>Bacteria</taxon>
        <taxon>Pseudomonadati</taxon>
        <taxon>Pseudomonadota</taxon>
        <taxon>Gammaproteobacteria</taxon>
        <taxon>Lysobacterales</taxon>
        <taxon>Lysobacteraceae</taxon>
        <taxon>Noviluteimonas</taxon>
    </lineage>
</organism>
<evidence type="ECO:0000313" key="1">
    <source>
        <dbReference type="EMBL" id="MUV14688.1"/>
    </source>
</evidence>
<sequence length="187" mass="20721">MTQEAAALAERFAKVLDTLAATGEEWAIELRDATETRPVEELSSYLLVSSAKGYIEHIWGAGENRLQRIDALNEAEAKAHLRKMLAYIESLADEARVLAIALVERRKSAATKAARKAVAAKLQKDAGGKLRVMAEIQSEWVRRRNAGTRLNATTFAKEMNVRYGGVVTVEGIKNAQTRWAKAYHPSR</sequence>
<accession>A0A7C9M1X4</accession>
<dbReference type="AlphaFoldDB" id="A0A7C9M1X4"/>
<evidence type="ECO:0000313" key="2">
    <source>
        <dbReference type="Proteomes" id="UP000479692"/>
    </source>
</evidence>
<comment type="caution">
    <text evidence="1">The sequence shown here is derived from an EMBL/GenBank/DDBJ whole genome shotgun (WGS) entry which is preliminary data.</text>
</comment>